<protein>
    <recommendedName>
        <fullName evidence="3">Signal peptidase complex subunit 1</fullName>
    </recommendedName>
</protein>
<evidence type="ECO:0000313" key="11">
    <source>
        <dbReference type="Proteomes" id="UP000509704"/>
    </source>
</evidence>
<evidence type="ECO:0000256" key="2">
    <source>
        <dbReference type="ARBA" id="ARBA00005245"/>
    </source>
</evidence>
<dbReference type="GO" id="GO:0045047">
    <property type="term" value="P:protein targeting to ER"/>
    <property type="evidence" value="ECO:0007669"/>
    <property type="project" value="TreeGrafter"/>
</dbReference>
<proteinExistence type="inferred from homology"/>
<evidence type="ECO:0000256" key="8">
    <source>
        <dbReference type="ARBA" id="ARBA00045204"/>
    </source>
</evidence>
<gene>
    <name evidence="10" type="ORF">HG535_0B00400</name>
</gene>
<evidence type="ECO:0000256" key="4">
    <source>
        <dbReference type="ARBA" id="ARBA00022692"/>
    </source>
</evidence>
<keyword evidence="6 9" id="KW-1133">Transmembrane helix</keyword>
<keyword evidence="7 9" id="KW-0472">Membrane</keyword>
<accession>A0A7H9AZG7</accession>
<comment type="similarity">
    <text evidence="2">Belongs to the SPCS1 family.</text>
</comment>
<sequence length="88" mass="9962">MSEILQELGRKLVFPIDFRSQKNTERYQQLILIAGAILASLIGFFAQSLLYLVVTYGLAIVVAMVVVLPAYPAYTREKLDWVKPKISM</sequence>
<evidence type="ECO:0000256" key="1">
    <source>
        <dbReference type="ARBA" id="ARBA00004477"/>
    </source>
</evidence>
<organism evidence="10 11">
    <name type="scientific">Zygotorulaspora mrakii</name>
    <name type="common">Zygosaccharomyces mrakii</name>
    <dbReference type="NCBI Taxonomy" id="42260"/>
    <lineage>
        <taxon>Eukaryota</taxon>
        <taxon>Fungi</taxon>
        <taxon>Dikarya</taxon>
        <taxon>Ascomycota</taxon>
        <taxon>Saccharomycotina</taxon>
        <taxon>Saccharomycetes</taxon>
        <taxon>Saccharomycetales</taxon>
        <taxon>Saccharomycetaceae</taxon>
        <taxon>Zygotorulaspora</taxon>
    </lineage>
</organism>
<dbReference type="KEGG" id="zmk:HG535_0B00400"/>
<comment type="function">
    <text evidence="8">Component of the signal peptidase complex (SPC) which catalyzes the cleavage of N-terminal signal sequences from nascent proteins as they are translocated into the lumen of the endoplasmic reticulum. Dispensable for SPC enzymatic activity.</text>
</comment>
<dbReference type="PANTHER" id="PTHR13202:SF0">
    <property type="entry name" value="SIGNAL PEPTIDASE COMPLEX SUBUNIT 1"/>
    <property type="match status" value="1"/>
</dbReference>
<evidence type="ECO:0000256" key="5">
    <source>
        <dbReference type="ARBA" id="ARBA00022824"/>
    </source>
</evidence>
<dbReference type="RefSeq" id="XP_037142730.1">
    <property type="nucleotide sequence ID" value="XM_037286835.1"/>
</dbReference>
<evidence type="ECO:0000256" key="7">
    <source>
        <dbReference type="ARBA" id="ARBA00023136"/>
    </source>
</evidence>
<dbReference type="EMBL" id="CP058605">
    <property type="protein sequence ID" value="QLG71002.1"/>
    <property type="molecule type" value="Genomic_DNA"/>
</dbReference>
<dbReference type="Proteomes" id="UP000509704">
    <property type="component" value="Chromosome 2"/>
</dbReference>
<name>A0A7H9AZG7_ZYGMR</name>
<keyword evidence="5" id="KW-0256">Endoplasmic reticulum</keyword>
<dbReference type="GO" id="GO:0006465">
    <property type="term" value="P:signal peptide processing"/>
    <property type="evidence" value="ECO:0007669"/>
    <property type="project" value="InterPro"/>
</dbReference>
<evidence type="ECO:0000256" key="9">
    <source>
        <dbReference type="SAM" id="Phobius"/>
    </source>
</evidence>
<keyword evidence="11" id="KW-1185">Reference proteome</keyword>
<keyword evidence="4 9" id="KW-0812">Transmembrane</keyword>
<reference evidence="10 11" key="1">
    <citation type="submission" date="2020-07" db="EMBL/GenBank/DDBJ databases">
        <title>The yeast mating-type switching endonuclease HO is a domesticated member of an unorthodox homing genetic element family.</title>
        <authorList>
            <person name="Coughlan A.Y."/>
            <person name="Lombardi L."/>
            <person name="Braun-Galleani S."/>
            <person name="Martos A.R."/>
            <person name="Galeote V."/>
            <person name="Bigey F."/>
            <person name="Dequin S."/>
            <person name="Byrne K.P."/>
            <person name="Wolfe K.H."/>
        </authorList>
    </citation>
    <scope>NUCLEOTIDE SEQUENCE [LARGE SCALE GENOMIC DNA]</scope>
    <source>
        <strain evidence="10 11">NRRL Y-6702</strain>
    </source>
</reference>
<dbReference type="InterPro" id="IPR009542">
    <property type="entry name" value="Spc1/SPCS1"/>
</dbReference>
<comment type="subcellular location">
    <subcellularLocation>
        <location evidence="1">Endoplasmic reticulum membrane</location>
        <topology evidence="1">Multi-pass membrane protein</topology>
    </subcellularLocation>
</comment>
<evidence type="ECO:0000256" key="6">
    <source>
        <dbReference type="ARBA" id="ARBA00022989"/>
    </source>
</evidence>
<feature type="transmembrane region" description="Helical" evidence="9">
    <location>
        <begin position="30"/>
        <end position="50"/>
    </location>
</feature>
<dbReference type="OrthoDB" id="263893at2759"/>
<evidence type="ECO:0000256" key="3">
    <source>
        <dbReference type="ARBA" id="ARBA00017059"/>
    </source>
</evidence>
<dbReference type="PANTHER" id="PTHR13202">
    <property type="entry name" value="MICROSOMAL SIGNAL PEPTIDASE 12 KDA SUBUNIT"/>
    <property type="match status" value="1"/>
</dbReference>
<dbReference type="GeneID" id="59234663"/>
<dbReference type="AlphaFoldDB" id="A0A7H9AZG7"/>
<feature type="transmembrane region" description="Helical" evidence="9">
    <location>
        <begin position="56"/>
        <end position="74"/>
    </location>
</feature>
<dbReference type="Pfam" id="PF06645">
    <property type="entry name" value="SPC12"/>
    <property type="match status" value="1"/>
</dbReference>
<evidence type="ECO:0000313" key="10">
    <source>
        <dbReference type="EMBL" id="QLG71002.1"/>
    </source>
</evidence>
<dbReference type="GO" id="GO:0005787">
    <property type="term" value="C:signal peptidase complex"/>
    <property type="evidence" value="ECO:0007669"/>
    <property type="project" value="InterPro"/>
</dbReference>